<protein>
    <submittedName>
        <fullName evidence="3">CHASE2 domain protein</fullName>
    </submittedName>
</protein>
<dbReference type="EMBL" id="CP001798">
    <property type="protein sequence ID" value="ADE16571.1"/>
    <property type="molecule type" value="Genomic_DNA"/>
</dbReference>
<dbReference type="PANTHER" id="PTHR43081">
    <property type="entry name" value="ADENYLATE CYCLASE, TERMINAL-DIFFERENTIATION SPECIFIC-RELATED"/>
    <property type="match status" value="1"/>
</dbReference>
<dbReference type="Proteomes" id="UP000001844">
    <property type="component" value="Chromosome"/>
</dbReference>
<dbReference type="eggNOG" id="COG2114">
    <property type="taxonomic scope" value="Bacteria"/>
</dbReference>
<keyword evidence="1" id="KW-0472">Membrane</keyword>
<dbReference type="InterPro" id="IPR029787">
    <property type="entry name" value="Nucleotide_cyclase"/>
</dbReference>
<keyword evidence="4" id="KW-1185">Reference proteome</keyword>
<evidence type="ECO:0000313" key="3">
    <source>
        <dbReference type="EMBL" id="ADE16571.1"/>
    </source>
</evidence>
<feature type="domain" description="Guanylate cyclase" evidence="2">
    <location>
        <begin position="484"/>
        <end position="613"/>
    </location>
</feature>
<dbReference type="SMART" id="SM01080">
    <property type="entry name" value="CHASE2"/>
    <property type="match status" value="1"/>
</dbReference>
<accession>D5C1Y3</accession>
<dbReference type="InterPro" id="IPR007890">
    <property type="entry name" value="CHASE2"/>
</dbReference>
<feature type="transmembrane region" description="Helical" evidence="1">
    <location>
        <begin position="377"/>
        <end position="397"/>
    </location>
</feature>
<dbReference type="OrthoDB" id="9806704at2"/>
<dbReference type="RefSeq" id="WP_013034420.1">
    <property type="nucleotide sequence ID" value="NC_013960.1"/>
</dbReference>
<reference evidence="4" key="1">
    <citation type="submission" date="2010-04" db="EMBL/GenBank/DDBJ databases">
        <title>Complete genome sequence of Nitrosococcus halophilus Nc4, a salt-adapted, aerobic obligate ammonia-oxidizing sulfur purple bacterium.</title>
        <authorList>
            <consortium name="US DOE Joint Genome Institute"/>
            <person name="Campbell M.A."/>
            <person name="Malfatti S.A."/>
            <person name="Chain P.S.G."/>
            <person name="Heidelberg J.F."/>
            <person name="Ward B.B."/>
            <person name="Klotz M.G."/>
        </authorList>
    </citation>
    <scope>NUCLEOTIDE SEQUENCE [LARGE SCALE GENOMIC DNA]</scope>
    <source>
        <strain evidence="4">Nc4</strain>
    </source>
</reference>
<dbReference type="HOGENOM" id="CLU_000445_85_1_6"/>
<dbReference type="CDD" id="cd07302">
    <property type="entry name" value="CHD"/>
    <property type="match status" value="1"/>
</dbReference>
<dbReference type="STRING" id="472759.Nhal_3548"/>
<keyword evidence="1" id="KW-0812">Transmembrane</keyword>
<dbReference type="SUPFAM" id="SSF55073">
    <property type="entry name" value="Nucleotide cyclase"/>
    <property type="match status" value="1"/>
</dbReference>
<dbReference type="InterPro" id="IPR001054">
    <property type="entry name" value="A/G_cyclase"/>
</dbReference>
<dbReference type="InterPro" id="IPR050697">
    <property type="entry name" value="Adenylyl/Guanylyl_Cyclase_3/4"/>
</dbReference>
<sequence length="763" mass="85486">MSRPAKAAVLGLLTAWGGFLATIAPSLGRLELDLGLLWLFKLRGPRAAPEEVVIVTIDRESSDWFGLPNEPDKWPRKLHARLVHRLTQSGAAVIAFDVIFDEPRNPDQDQLFAEAIREAGNVVLFEYLKKKRKRVAIGGKQAEIEIEERLPPVSELASAAAMTAPFPLPKVPVRVNQAWLFKLGIPTLPVTALQVYARPYYEDFLRLLNEVEMATGETQRLKSEWETAPGQSDLTALAIHLQKLFQGEAQLPQSLLARLQSSESLTHSQGHSVVAALIRVFSSPESLFLDFYGPPHSISTIPYHRILAGEGEASLPVSFKGKAVFVGFSEQFQPEQKDGFYTVYSQPDGLDISGVEIAATVFANLLESRSVTPLPLFLHYLVIVLWGVAIGFLFLFLNAYALIPTAVALAVGYMSVAYHLFVSEGLWLPLVIPLLWQLPFGLLGALLWRYLTIGKAIRPYLPDWFWRRWNRHSEPPPAQIAKGVCLATDVQQYTPLAERLELNQLYLLLNEYFQNIFEPVKFRGGEISDIRGDAIMAIWVEAVRKQSLREQACLAALDIVDAVAEFNHRTPEVSLPTRIGLHYGKMVIGEVGSRDHLEYRSVGDVANVASRIENLNKILGTCVLTSGEVIAGLESIFTRKVGCFRVRGRSQPLAIHELVCRTEEVNKTLRDHCEQFEAALRIFQRQRWQEALLAFRALLASYGNDGPSYFYLRLAGHYAQKPPATSWDGIIDLGYVEERRKATRSGLTVTAEHREKSWKKTSM</sequence>
<dbReference type="eggNOG" id="COG4252">
    <property type="taxonomic scope" value="Bacteria"/>
</dbReference>
<dbReference type="Gene3D" id="3.30.70.1230">
    <property type="entry name" value="Nucleotide cyclase"/>
    <property type="match status" value="1"/>
</dbReference>
<dbReference type="Pfam" id="PF00211">
    <property type="entry name" value="Guanylate_cyc"/>
    <property type="match status" value="1"/>
</dbReference>
<feature type="transmembrane region" description="Helical" evidence="1">
    <location>
        <begin position="402"/>
        <end position="421"/>
    </location>
</feature>
<dbReference type="GO" id="GO:0009190">
    <property type="term" value="P:cyclic nucleotide biosynthetic process"/>
    <property type="evidence" value="ECO:0007669"/>
    <property type="project" value="InterPro"/>
</dbReference>
<evidence type="ECO:0000256" key="1">
    <source>
        <dbReference type="SAM" id="Phobius"/>
    </source>
</evidence>
<dbReference type="SMART" id="SM00044">
    <property type="entry name" value="CYCc"/>
    <property type="match status" value="1"/>
</dbReference>
<evidence type="ECO:0000259" key="2">
    <source>
        <dbReference type="PROSITE" id="PS50125"/>
    </source>
</evidence>
<dbReference type="Pfam" id="PF05226">
    <property type="entry name" value="CHASE2"/>
    <property type="match status" value="1"/>
</dbReference>
<gene>
    <name evidence="3" type="ordered locus">Nhal_3548</name>
</gene>
<dbReference type="AlphaFoldDB" id="D5C1Y3"/>
<proteinExistence type="predicted"/>
<feature type="transmembrane region" description="Helical" evidence="1">
    <location>
        <begin position="427"/>
        <end position="448"/>
    </location>
</feature>
<dbReference type="PROSITE" id="PS50125">
    <property type="entry name" value="GUANYLATE_CYCLASE_2"/>
    <property type="match status" value="1"/>
</dbReference>
<name>D5C1Y3_NITHN</name>
<keyword evidence="1" id="KW-1133">Transmembrane helix</keyword>
<dbReference type="GO" id="GO:0004016">
    <property type="term" value="F:adenylate cyclase activity"/>
    <property type="evidence" value="ECO:0007669"/>
    <property type="project" value="UniProtKB-ARBA"/>
</dbReference>
<dbReference type="KEGG" id="nhl:Nhal_3548"/>
<dbReference type="GO" id="GO:0035556">
    <property type="term" value="P:intracellular signal transduction"/>
    <property type="evidence" value="ECO:0007669"/>
    <property type="project" value="InterPro"/>
</dbReference>
<dbReference type="PANTHER" id="PTHR43081:SF1">
    <property type="entry name" value="ADENYLATE CYCLASE, TERMINAL-DIFFERENTIATION SPECIFIC"/>
    <property type="match status" value="1"/>
</dbReference>
<organism evidence="3 4">
    <name type="scientific">Nitrosococcus halophilus (strain Nc4)</name>
    <dbReference type="NCBI Taxonomy" id="472759"/>
    <lineage>
        <taxon>Bacteria</taxon>
        <taxon>Pseudomonadati</taxon>
        <taxon>Pseudomonadota</taxon>
        <taxon>Gammaproteobacteria</taxon>
        <taxon>Chromatiales</taxon>
        <taxon>Chromatiaceae</taxon>
        <taxon>Nitrosococcus</taxon>
    </lineage>
</organism>
<evidence type="ECO:0000313" key="4">
    <source>
        <dbReference type="Proteomes" id="UP000001844"/>
    </source>
</evidence>